<dbReference type="Proteomes" id="UP000000305">
    <property type="component" value="Unassembled WGS sequence"/>
</dbReference>
<keyword evidence="4" id="KW-1185">Reference proteome</keyword>
<dbReference type="PhylomeDB" id="E9HZT1"/>
<keyword evidence="1" id="KW-0175">Coiled coil</keyword>
<dbReference type="HOGENOM" id="CLU_391096_0_0_1"/>
<evidence type="ECO:0000256" key="1">
    <source>
        <dbReference type="SAM" id="Coils"/>
    </source>
</evidence>
<feature type="compositionally biased region" description="Polar residues" evidence="2">
    <location>
        <begin position="258"/>
        <end position="270"/>
    </location>
</feature>
<dbReference type="eggNOG" id="KOG0987">
    <property type="taxonomic scope" value="Eukaryota"/>
</dbReference>
<dbReference type="PANTHER" id="PTHR45786">
    <property type="entry name" value="DNA BINDING PROTEIN-LIKE"/>
    <property type="match status" value="1"/>
</dbReference>
<dbReference type="STRING" id="6669.E9HZT1"/>
<sequence length="706" mass="82140">MDSETDQENTGHTSSVIPDDAIRHVTVLSNQVDSQIEEENTGRASSVISCCSLSITKSQESGSLLKKRLRIRISAGMHLIGALFIDFAVYLRPPLRQRVNSGFELLKVSSIFELPVDHFWVVDFPYFGIRRCGIYNIRVTGYFHFEMSSFFLQHYNTHFSTKNRKEKAARLREEALRQSSLRNEESEAEKSARLGAQSLRQSSLRNEELEAEKVARLREQSLRQRCLRNQEIEAENAARLRDQLVRQEGLRDNETEESNLSRLQDQSSRQEVVREKETTTERIERAISDRFRQQVNVFDEIEQEGRVEHSDFMADYRATENEEETAMRREEDRLRTELRRELEEQRERENEELRARDALDHGEINPIENEEDEALRLQLMTERDRRGNPRTHRQACKEIVAEDRVHLHDCGDLTKICSECDAKHFAKEMPKDKKFQQCCAKGNVILPPAKTCPEPLASLLQNRHPKSKHFMKQIRNYNSAHAFASMGANFSPPPGRGPTCVRIHGQIYHQTTPLGQTANPRYSDLYFLDSAQATDFRANIEMMSGCCRTLMEELDAMLREKNPYALTYKMMRQVLEEEYVQRQAENLPHYTVGMIITCDRRNVDQRRYNCPTVNEIAVVFKSTDGEPPAYRDIRGHLYIPVRGRRFIQIDTKKVMCDPMCYPLLFPNGDDGWHLNMTYTTTRRRERDEAAAMAMIVEEDEEEQIDP</sequence>
<evidence type="ECO:0000313" key="3">
    <source>
        <dbReference type="EMBL" id="EFX62749.1"/>
    </source>
</evidence>
<feature type="compositionally biased region" description="Basic and acidic residues" evidence="2">
    <location>
        <begin position="177"/>
        <end position="192"/>
    </location>
</feature>
<accession>E9HZT1</accession>
<feature type="region of interest" description="Disordered" evidence="2">
    <location>
        <begin position="249"/>
        <end position="277"/>
    </location>
</feature>
<feature type="non-terminal residue" evidence="3">
    <location>
        <position position="1"/>
    </location>
</feature>
<evidence type="ECO:0000256" key="2">
    <source>
        <dbReference type="SAM" id="MobiDB-lite"/>
    </source>
</evidence>
<name>E9HZT1_DAPPU</name>
<reference evidence="3 4" key="1">
    <citation type="journal article" date="2011" name="Science">
        <title>The ecoresponsive genome of Daphnia pulex.</title>
        <authorList>
            <person name="Colbourne J.K."/>
            <person name="Pfrender M.E."/>
            <person name="Gilbert D."/>
            <person name="Thomas W.K."/>
            <person name="Tucker A."/>
            <person name="Oakley T.H."/>
            <person name="Tokishita S."/>
            <person name="Aerts A."/>
            <person name="Arnold G.J."/>
            <person name="Basu M.K."/>
            <person name="Bauer D.J."/>
            <person name="Caceres C.E."/>
            <person name="Carmel L."/>
            <person name="Casola C."/>
            <person name="Choi J.H."/>
            <person name="Detter J.C."/>
            <person name="Dong Q."/>
            <person name="Dusheyko S."/>
            <person name="Eads B.D."/>
            <person name="Frohlich T."/>
            <person name="Geiler-Samerotte K.A."/>
            <person name="Gerlach D."/>
            <person name="Hatcher P."/>
            <person name="Jogdeo S."/>
            <person name="Krijgsveld J."/>
            <person name="Kriventseva E.V."/>
            <person name="Kultz D."/>
            <person name="Laforsch C."/>
            <person name="Lindquist E."/>
            <person name="Lopez J."/>
            <person name="Manak J.R."/>
            <person name="Muller J."/>
            <person name="Pangilinan J."/>
            <person name="Patwardhan R.P."/>
            <person name="Pitluck S."/>
            <person name="Pritham E.J."/>
            <person name="Rechtsteiner A."/>
            <person name="Rho M."/>
            <person name="Rogozin I.B."/>
            <person name="Sakarya O."/>
            <person name="Salamov A."/>
            <person name="Schaack S."/>
            <person name="Shapiro H."/>
            <person name="Shiga Y."/>
            <person name="Skalitzky C."/>
            <person name="Smith Z."/>
            <person name="Souvorov A."/>
            <person name="Sung W."/>
            <person name="Tang Z."/>
            <person name="Tsuchiya D."/>
            <person name="Tu H."/>
            <person name="Vos H."/>
            <person name="Wang M."/>
            <person name="Wolf Y.I."/>
            <person name="Yamagata H."/>
            <person name="Yamada T."/>
            <person name="Ye Y."/>
            <person name="Shaw J.R."/>
            <person name="Andrews J."/>
            <person name="Crease T.J."/>
            <person name="Tang H."/>
            <person name="Lucas S.M."/>
            <person name="Robertson H.M."/>
            <person name="Bork P."/>
            <person name="Koonin E.V."/>
            <person name="Zdobnov E.M."/>
            <person name="Grigoriev I.V."/>
            <person name="Lynch M."/>
            <person name="Boore J.L."/>
        </authorList>
    </citation>
    <scope>NUCLEOTIDE SEQUENCE [LARGE SCALE GENOMIC DNA]</scope>
</reference>
<evidence type="ECO:0008006" key="5">
    <source>
        <dbReference type="Google" id="ProtNLM"/>
    </source>
</evidence>
<evidence type="ECO:0000313" key="4">
    <source>
        <dbReference type="Proteomes" id="UP000000305"/>
    </source>
</evidence>
<dbReference type="OrthoDB" id="10058710at2759"/>
<organism evidence="3 4">
    <name type="scientific">Daphnia pulex</name>
    <name type="common">Water flea</name>
    <dbReference type="NCBI Taxonomy" id="6669"/>
    <lineage>
        <taxon>Eukaryota</taxon>
        <taxon>Metazoa</taxon>
        <taxon>Ecdysozoa</taxon>
        <taxon>Arthropoda</taxon>
        <taxon>Crustacea</taxon>
        <taxon>Branchiopoda</taxon>
        <taxon>Diplostraca</taxon>
        <taxon>Cladocera</taxon>
        <taxon>Anomopoda</taxon>
        <taxon>Daphniidae</taxon>
        <taxon>Daphnia</taxon>
    </lineage>
</organism>
<dbReference type="PANTHER" id="PTHR45786:SF74">
    <property type="entry name" value="ATP-DEPENDENT DNA HELICASE"/>
    <property type="match status" value="1"/>
</dbReference>
<dbReference type="InParanoid" id="E9HZT1"/>
<protein>
    <recommendedName>
        <fullName evidence="5">Helitron helicase-like domain-containing protein</fullName>
    </recommendedName>
</protein>
<gene>
    <name evidence="3" type="ORF">DAPPUDRAFT_119892</name>
</gene>
<feature type="region of interest" description="Disordered" evidence="2">
    <location>
        <begin position="177"/>
        <end position="199"/>
    </location>
</feature>
<feature type="coiled-coil region" evidence="1">
    <location>
        <begin position="328"/>
        <end position="359"/>
    </location>
</feature>
<dbReference type="KEGG" id="dpx:DAPPUDRAFT_119892"/>
<dbReference type="EMBL" id="GL733405">
    <property type="protein sequence ID" value="EFX62749.1"/>
    <property type="molecule type" value="Genomic_DNA"/>
</dbReference>
<proteinExistence type="predicted"/>
<dbReference type="AlphaFoldDB" id="E9HZT1"/>